<dbReference type="AlphaFoldDB" id="G0A6Q4"/>
<dbReference type="RefSeq" id="WP_013818769.1">
    <property type="nucleotide sequence ID" value="NC_015572.1"/>
</dbReference>
<gene>
    <name evidence="1" type="ordered locus">Metme_2120</name>
</gene>
<sequence>MKYIVKQLSEDFIFEEMEQARQQFVEALNFTLENATIFFDKNANNPLDFYIAYDFQQKHGNPVVYGFNLRDELIRIFNLNDNKYHSSKSALALSQQLKKLAEEIAERYDPEPAKTIAESENKKDTEYAKNINRSYRDVLREAIEKDKAEQLKKAQAEAAEHAASDGYLRQTILLGSKSAAKS</sequence>
<evidence type="ECO:0000313" key="1">
    <source>
        <dbReference type="EMBL" id="AEG00525.1"/>
    </source>
</evidence>
<dbReference type="OrthoDB" id="5572807at2"/>
<dbReference type="KEGG" id="mmt:Metme_2120"/>
<dbReference type="EMBL" id="CP002738">
    <property type="protein sequence ID" value="AEG00525.1"/>
    <property type="molecule type" value="Genomic_DNA"/>
</dbReference>
<name>G0A6Q4_METMM</name>
<dbReference type="Proteomes" id="UP000008888">
    <property type="component" value="Chromosome"/>
</dbReference>
<proteinExistence type="predicted"/>
<reference key="2">
    <citation type="submission" date="2011-05" db="EMBL/GenBank/DDBJ databases">
        <title>Complete genome sequence of the aerobic marine methanotroph Methylomonas methanica MC09.</title>
        <authorList>
            <person name="Boden R."/>
            <person name="Cunliffe M."/>
            <person name="Scanlan J."/>
            <person name="Moussard H."/>
            <person name="Kits K.D."/>
            <person name="Klotz M."/>
            <person name="Jetten M."/>
            <person name="Vuilleumier S."/>
            <person name="Han J."/>
            <person name="Peters L."/>
            <person name="Mikhailova N."/>
            <person name="Teshima H."/>
            <person name="Tapia R."/>
            <person name="Kyrpides N."/>
            <person name="Ivanova N."/>
            <person name="Pagani I."/>
            <person name="Cheng J.-F."/>
            <person name="Goodwin L."/>
            <person name="Han C."/>
            <person name="Hauser L."/>
            <person name="Land M."/>
            <person name="Lapidus A."/>
            <person name="Lucas S."/>
            <person name="Pitluck S."/>
            <person name="Woyke T."/>
            <person name="Stein L.Y."/>
            <person name="Murrell C."/>
        </authorList>
    </citation>
    <scope>NUCLEOTIDE SEQUENCE</scope>
    <source>
        <strain>MC09</strain>
    </source>
</reference>
<reference evidence="1 2" key="1">
    <citation type="journal article" date="2011" name="J. Bacteriol.">
        <title>Complete Genome Sequence of the Aerobic Marine Methanotroph Methylomonas methanica MC09.</title>
        <authorList>
            <person name="Boden R."/>
            <person name="Cunliffe M."/>
            <person name="Scanlan J."/>
            <person name="Moussard H."/>
            <person name="Kits K.D."/>
            <person name="Klotz M.G."/>
            <person name="Jetten M.S."/>
            <person name="Vuilleumier S."/>
            <person name="Han J."/>
            <person name="Peters L."/>
            <person name="Mikhailova N."/>
            <person name="Teshima H."/>
            <person name="Tapia R."/>
            <person name="Kyrpides N."/>
            <person name="Ivanova N."/>
            <person name="Pagani I."/>
            <person name="Cheng J.F."/>
            <person name="Goodwin L."/>
            <person name="Han C."/>
            <person name="Hauser L."/>
            <person name="Land M.L."/>
            <person name="Lapidus A."/>
            <person name="Lucas S."/>
            <person name="Pitluck S."/>
            <person name="Woyke T."/>
            <person name="Stein L."/>
            <person name="Murrell J.C."/>
        </authorList>
    </citation>
    <scope>NUCLEOTIDE SEQUENCE [LARGE SCALE GENOMIC DNA]</scope>
    <source>
        <strain evidence="1 2">MC09</strain>
    </source>
</reference>
<protein>
    <submittedName>
        <fullName evidence="1">Uncharacterized protein</fullName>
    </submittedName>
</protein>
<evidence type="ECO:0000313" key="2">
    <source>
        <dbReference type="Proteomes" id="UP000008888"/>
    </source>
</evidence>
<dbReference type="HOGENOM" id="CLU_1480408_0_0_6"/>
<dbReference type="STRING" id="857087.Metme_2120"/>
<accession>G0A6Q4</accession>
<organism evidence="1 2">
    <name type="scientific">Methylomonas methanica (strain DSM 25384 / MC09)</name>
    <dbReference type="NCBI Taxonomy" id="857087"/>
    <lineage>
        <taxon>Bacteria</taxon>
        <taxon>Pseudomonadati</taxon>
        <taxon>Pseudomonadota</taxon>
        <taxon>Gammaproteobacteria</taxon>
        <taxon>Methylococcales</taxon>
        <taxon>Methylococcaceae</taxon>
        <taxon>Methylomonas</taxon>
    </lineage>
</organism>
<reference evidence="2" key="3">
    <citation type="submission" date="2011-05" db="EMBL/GenBank/DDBJ databases">
        <title>Complete sequence of Methylomonas methanica MC09.</title>
        <authorList>
            <consortium name="US DOE Joint Genome Institute"/>
            <person name="Lucas S."/>
            <person name="Han J."/>
            <person name="Lapidus A."/>
            <person name="Cheng J.-F."/>
            <person name="Goodwin L."/>
            <person name="Pitluck S."/>
            <person name="Peters L."/>
            <person name="Mikhailova N."/>
            <person name="Teshima H."/>
            <person name="Han C."/>
            <person name="Tapia R."/>
            <person name="Land M."/>
            <person name="Hauser L."/>
            <person name="Kyrpides N."/>
            <person name="Ivanova N."/>
            <person name="Pagani I."/>
            <person name="Stein L."/>
            <person name="Woyke T."/>
        </authorList>
    </citation>
    <scope>NUCLEOTIDE SEQUENCE [LARGE SCALE GENOMIC DNA]</scope>
    <source>
        <strain evidence="2">MC09</strain>
    </source>
</reference>
<keyword evidence="2" id="KW-1185">Reference proteome</keyword>